<dbReference type="RefSeq" id="WP_369918812.1">
    <property type="nucleotide sequence ID" value="NZ_JBCLSQ010000030.1"/>
</dbReference>
<dbReference type="Pfam" id="PF00561">
    <property type="entry name" value="Abhydrolase_1"/>
    <property type="match status" value="1"/>
</dbReference>
<keyword evidence="1 3" id="KW-0378">Hydrolase</keyword>
<gene>
    <name evidence="3" type="ORF">AALM99_10045</name>
</gene>
<organism evidence="3 4">
    <name type="scientific">Lactococcus muris</name>
    <dbReference type="NCBI Taxonomy" id="2941330"/>
    <lineage>
        <taxon>Bacteria</taxon>
        <taxon>Bacillati</taxon>
        <taxon>Bacillota</taxon>
        <taxon>Bacilli</taxon>
        <taxon>Lactobacillales</taxon>
        <taxon>Streptococcaceae</taxon>
        <taxon>Lactococcus</taxon>
    </lineage>
</organism>
<dbReference type="InterPro" id="IPR050266">
    <property type="entry name" value="AB_hydrolase_sf"/>
</dbReference>
<dbReference type="SUPFAM" id="SSF53474">
    <property type="entry name" value="alpha/beta-Hydrolases"/>
    <property type="match status" value="1"/>
</dbReference>
<dbReference type="PANTHER" id="PTHR43798:SF31">
    <property type="entry name" value="AB HYDROLASE SUPERFAMILY PROTEIN YCLE"/>
    <property type="match status" value="1"/>
</dbReference>
<accession>A0ABV4DAI7</accession>
<dbReference type="Proteomes" id="UP001565242">
    <property type="component" value="Unassembled WGS sequence"/>
</dbReference>
<sequence>MEKYVTTSDGVKIYYKIEGEGPVLLLLHGNSQSSSIFKRLIKRLKTHYRCISIDTRGHGKSIFNGKKLSFDRLMQDALEVMEAESLQQVNLLGFSDGANIAMLLASCYPQRIHKLILNSGNTTYSGLYLLVRLTIKVLHVFSQLIYKNSPAFNLLLDDALPNIHKLQNITAPTLVLNSQFDVVKTAHAREIAKNIPHSQLLIIPWGSHLTFYFRPNNFSKLVCDFLEGAVNPVD</sequence>
<proteinExistence type="predicted"/>
<dbReference type="InterPro" id="IPR000073">
    <property type="entry name" value="AB_hydrolase_1"/>
</dbReference>
<dbReference type="GO" id="GO:0016787">
    <property type="term" value="F:hydrolase activity"/>
    <property type="evidence" value="ECO:0007669"/>
    <property type="project" value="UniProtKB-KW"/>
</dbReference>
<protein>
    <submittedName>
        <fullName evidence="3">Alpha/beta hydrolase</fullName>
    </submittedName>
</protein>
<feature type="domain" description="AB hydrolase-1" evidence="2">
    <location>
        <begin position="22"/>
        <end position="133"/>
    </location>
</feature>
<reference evidence="3 4" key="1">
    <citation type="submission" date="2024-03" db="EMBL/GenBank/DDBJ databases">
        <title>Mouse gut bacterial collection (mGBC) of GemPharmatech.</title>
        <authorList>
            <person name="He Y."/>
            <person name="Dong L."/>
            <person name="Wu D."/>
            <person name="Gao X."/>
            <person name="Lin Z."/>
        </authorList>
    </citation>
    <scope>NUCLEOTIDE SEQUENCE [LARGE SCALE GENOMIC DNA]</scope>
    <source>
        <strain evidence="3 4">20-218</strain>
    </source>
</reference>
<name>A0ABV4DAI7_9LACT</name>
<dbReference type="Gene3D" id="3.40.50.1820">
    <property type="entry name" value="alpha/beta hydrolase"/>
    <property type="match status" value="2"/>
</dbReference>
<comment type="caution">
    <text evidence="3">The sequence shown here is derived from an EMBL/GenBank/DDBJ whole genome shotgun (WGS) entry which is preliminary data.</text>
</comment>
<dbReference type="EMBL" id="JBCLSQ010000030">
    <property type="protein sequence ID" value="MEY8538781.1"/>
    <property type="molecule type" value="Genomic_DNA"/>
</dbReference>
<dbReference type="InterPro" id="IPR029058">
    <property type="entry name" value="AB_hydrolase_fold"/>
</dbReference>
<keyword evidence="4" id="KW-1185">Reference proteome</keyword>
<evidence type="ECO:0000313" key="4">
    <source>
        <dbReference type="Proteomes" id="UP001565242"/>
    </source>
</evidence>
<evidence type="ECO:0000313" key="3">
    <source>
        <dbReference type="EMBL" id="MEY8538781.1"/>
    </source>
</evidence>
<evidence type="ECO:0000259" key="2">
    <source>
        <dbReference type="Pfam" id="PF00561"/>
    </source>
</evidence>
<evidence type="ECO:0000256" key="1">
    <source>
        <dbReference type="ARBA" id="ARBA00022801"/>
    </source>
</evidence>
<dbReference type="PANTHER" id="PTHR43798">
    <property type="entry name" value="MONOACYLGLYCEROL LIPASE"/>
    <property type="match status" value="1"/>
</dbReference>